<accession>A0A2G4YMK6</accession>
<dbReference type="RefSeq" id="WP_099475074.1">
    <property type="nucleotide sequence ID" value="NZ_CP041025.1"/>
</dbReference>
<dbReference type="PANTHER" id="PTHR42776:SF27">
    <property type="entry name" value="DIPEPTIDYL PEPTIDASE FAMILY MEMBER 6"/>
    <property type="match status" value="1"/>
</dbReference>
<reference evidence="4 5" key="1">
    <citation type="submission" date="2017-10" db="EMBL/GenBank/DDBJ databases">
        <title>Frigbacter circumglobatus gen. nov. sp. nov., isolated from sediment cultured in situ.</title>
        <authorList>
            <person name="Zhao Z."/>
        </authorList>
    </citation>
    <scope>NUCLEOTIDE SEQUENCE [LARGE SCALE GENOMIC DNA]</scope>
    <source>
        <strain evidence="4 5">ZYL</strain>
    </source>
</reference>
<dbReference type="InParanoid" id="A0A2G4YMK6"/>
<dbReference type="InterPro" id="IPR001375">
    <property type="entry name" value="Peptidase_S9_cat"/>
</dbReference>
<dbReference type="GO" id="GO:0004252">
    <property type="term" value="F:serine-type endopeptidase activity"/>
    <property type="evidence" value="ECO:0007669"/>
    <property type="project" value="TreeGrafter"/>
</dbReference>
<comment type="caution">
    <text evidence="4">The sequence shown here is derived from an EMBL/GenBank/DDBJ whole genome shotgun (WGS) entry which is preliminary data.</text>
</comment>
<protein>
    <recommendedName>
        <fullName evidence="3">Peptidase S9 prolyl oligopeptidase catalytic domain-containing protein</fullName>
    </recommendedName>
</protein>
<dbReference type="Pfam" id="PF07676">
    <property type="entry name" value="PD40"/>
    <property type="match status" value="1"/>
</dbReference>
<keyword evidence="2" id="KW-0720">Serine protease</keyword>
<dbReference type="Pfam" id="PF00326">
    <property type="entry name" value="Peptidase_S9"/>
    <property type="match status" value="1"/>
</dbReference>
<dbReference type="PANTHER" id="PTHR42776">
    <property type="entry name" value="SERINE PEPTIDASE S9 FAMILY MEMBER"/>
    <property type="match status" value="1"/>
</dbReference>
<evidence type="ECO:0000313" key="4">
    <source>
        <dbReference type="EMBL" id="PHZ83569.1"/>
    </source>
</evidence>
<dbReference type="NCBIfam" id="NF033523">
    <property type="entry name" value="lasso_peptidase"/>
    <property type="match status" value="1"/>
</dbReference>
<evidence type="ECO:0000256" key="2">
    <source>
        <dbReference type="ARBA" id="ARBA00022825"/>
    </source>
</evidence>
<feature type="domain" description="Peptidase S9 prolyl oligopeptidase catalytic" evidence="3">
    <location>
        <begin position="528"/>
        <end position="684"/>
    </location>
</feature>
<name>A0A2G4YMK6_9PROT</name>
<dbReference type="InterPro" id="IPR011042">
    <property type="entry name" value="6-blade_b-propeller_TolB-like"/>
</dbReference>
<dbReference type="Gene3D" id="2.120.10.30">
    <property type="entry name" value="TolB, C-terminal domain"/>
    <property type="match status" value="1"/>
</dbReference>
<dbReference type="OrthoDB" id="100212at2"/>
<dbReference type="EMBL" id="PDEM01000032">
    <property type="protein sequence ID" value="PHZ83569.1"/>
    <property type="molecule type" value="Genomic_DNA"/>
</dbReference>
<dbReference type="InterPro" id="IPR053536">
    <property type="entry name" value="Lasso_peptide_isopeptidase"/>
</dbReference>
<proteinExistence type="predicted"/>
<dbReference type="AlphaFoldDB" id="A0A2G4YMK6"/>
<dbReference type="Proteomes" id="UP000229730">
    <property type="component" value="Unassembled WGS sequence"/>
</dbReference>
<dbReference type="InterPro" id="IPR011659">
    <property type="entry name" value="WD40"/>
</dbReference>
<dbReference type="InterPro" id="IPR029058">
    <property type="entry name" value="AB_hydrolase_fold"/>
</dbReference>
<dbReference type="GO" id="GO:0006508">
    <property type="term" value="P:proteolysis"/>
    <property type="evidence" value="ECO:0007669"/>
    <property type="project" value="InterPro"/>
</dbReference>
<keyword evidence="2" id="KW-0645">Protease</keyword>
<dbReference type="Gene3D" id="3.40.50.1820">
    <property type="entry name" value="alpha/beta hydrolase"/>
    <property type="match status" value="1"/>
</dbReference>
<evidence type="ECO:0000256" key="1">
    <source>
        <dbReference type="ARBA" id="ARBA00022801"/>
    </source>
</evidence>
<dbReference type="SUPFAM" id="SSF53474">
    <property type="entry name" value="alpha/beta-Hydrolases"/>
    <property type="match status" value="1"/>
</dbReference>
<keyword evidence="1" id="KW-0378">Hydrolase</keyword>
<organism evidence="4 5">
    <name type="scientific">Paremcibacter congregatus</name>
    <dbReference type="NCBI Taxonomy" id="2043170"/>
    <lineage>
        <taxon>Bacteria</taxon>
        <taxon>Pseudomonadati</taxon>
        <taxon>Pseudomonadota</taxon>
        <taxon>Alphaproteobacteria</taxon>
        <taxon>Emcibacterales</taxon>
        <taxon>Emcibacteraceae</taxon>
        <taxon>Paremcibacter</taxon>
    </lineage>
</organism>
<evidence type="ECO:0000313" key="5">
    <source>
        <dbReference type="Proteomes" id="UP000229730"/>
    </source>
</evidence>
<keyword evidence="5" id="KW-1185">Reference proteome</keyword>
<evidence type="ECO:0000259" key="3">
    <source>
        <dbReference type="Pfam" id="PF00326"/>
    </source>
</evidence>
<dbReference type="SUPFAM" id="SSF82171">
    <property type="entry name" value="DPP6 N-terminal domain-like"/>
    <property type="match status" value="1"/>
</dbReference>
<sequence>MLPFISPRLSSLAFFLRLLFLATTGIITAVQAAPKRDITVRDLVEFRDVQTIRLSPNGQYVAFQTLQRHADSNDFTVAWYIVATQPGAAPHIVDTGTEPVRDDRIGQFFPSAIVWAPDNDWVYFTKKHQGTIQIWRSSLNAAKAEQISHQAGDVMSPRLSPDGAKLFYTMGRSHAELAALKKTLARDGYLQQNPALYYLEHGPMIPFCTDGRARISLGSDKLSCRLKNFVYDIASGTTRNATQDDLKLLGDQDDDFSTMMRQGPLKGADLKFRTKMSPDGSARAWAENVDPEIYKGLRPPVVLTVRHNGDTIRCAAPQCRGIQGTGFQDLWWSPNGKEIIFKVVDGPHHSLISFYGWTPETRKIRQIHSSNDIFSQCELTGLRLICGHQTWTSPTKIVALNSVTGGITPIASVNPEFDDIRFTKVEKILGKDAYGHEVYGHLIYPKGYQKGKKYPLVVTQYHSYGFLRGATGHEQPLHVYARDGVAVLSFDHRQNFDKEQQKAPFPDSNINHEKKIYIEQRPATAVENMIDDLVARGIADPDRIGVTGFSYGDVVLDTLLMRRNYAAASSTGLSSIPPYRKFPPGAGPGKRLDHAFGKPFTPEGHTKRLKYSLAAQADKIDTPILMQTADREFYFMSDTYYALLDAGKPVELYQYPDEYHVKWQPAHNERIYSRNLDWFKFWLRGAEDGDPAKAAQYERWRTLRERHKINMQTKK</sequence>
<gene>
    <name evidence="4" type="ORF">CRD36_16520</name>
</gene>